<keyword evidence="3" id="KW-1277">Toxin-antitoxin system</keyword>
<reference evidence="5 6" key="1">
    <citation type="submission" date="2014-08" db="EMBL/GenBank/DDBJ databases">
        <title>Genomic and Phenotypic Diversity of Colwellia psychrerythraea strains from Disparate Marine Basins.</title>
        <authorList>
            <person name="Techtmann S.M."/>
            <person name="Stelling S.C."/>
            <person name="Utturkar S.M."/>
            <person name="Alshibli N."/>
            <person name="Harris A."/>
            <person name="Brown S.D."/>
            <person name="Hazen T.C."/>
        </authorList>
    </citation>
    <scope>NUCLEOTIDE SEQUENCE [LARGE SCALE GENOMIC DNA]</scope>
    <source>
        <strain evidence="5 6">GAB14E</strain>
    </source>
</reference>
<dbReference type="PANTHER" id="PTHR36582:SF2">
    <property type="entry name" value="ANTITOXIN PARD"/>
    <property type="match status" value="1"/>
</dbReference>
<evidence type="ECO:0000256" key="2">
    <source>
        <dbReference type="ARBA" id="ARBA00017940"/>
    </source>
</evidence>
<proteinExistence type="inferred from homology"/>
<dbReference type="RefSeq" id="WP_033084496.1">
    <property type="nucleotide sequence ID" value="NZ_JQEC01000072.1"/>
</dbReference>
<comment type="similarity">
    <text evidence="1">Belongs to the ParD antitoxin family.</text>
</comment>
<dbReference type="PATRIC" id="fig|28229.3.peg.4581"/>
<evidence type="ECO:0000313" key="6">
    <source>
        <dbReference type="Proteomes" id="UP000029868"/>
    </source>
</evidence>
<evidence type="ECO:0000256" key="3">
    <source>
        <dbReference type="ARBA" id="ARBA00022649"/>
    </source>
</evidence>
<dbReference type="InterPro" id="IPR022789">
    <property type="entry name" value="ParD"/>
</dbReference>
<dbReference type="AlphaFoldDB" id="A0A099KCY2"/>
<sequence length="79" mass="8933">MAKNTSVTLGEHFDQFINQQLNTGRYGSASEVVRAGLRVLEDQETKILNLRNMLIEGENSVVSDYSYDSLITELDKDNH</sequence>
<dbReference type="SUPFAM" id="SSF47598">
    <property type="entry name" value="Ribbon-helix-helix"/>
    <property type="match status" value="1"/>
</dbReference>
<evidence type="ECO:0000313" key="5">
    <source>
        <dbReference type="EMBL" id="KGJ87443.1"/>
    </source>
</evidence>
<dbReference type="PANTHER" id="PTHR36582">
    <property type="entry name" value="ANTITOXIN PARD"/>
    <property type="match status" value="1"/>
</dbReference>
<dbReference type="NCBIfam" id="TIGR02606">
    <property type="entry name" value="antidote_CC2985"/>
    <property type="match status" value="1"/>
</dbReference>
<evidence type="ECO:0000256" key="4">
    <source>
        <dbReference type="ARBA" id="ARBA00037106"/>
    </source>
</evidence>
<comment type="caution">
    <text evidence="5">The sequence shown here is derived from an EMBL/GenBank/DDBJ whole genome shotgun (WGS) entry which is preliminary data.</text>
</comment>
<gene>
    <name evidence="5" type="ORF">GAB14E_4598</name>
</gene>
<dbReference type="Pfam" id="PF03693">
    <property type="entry name" value="ParD_antitoxin"/>
    <property type="match status" value="1"/>
</dbReference>
<organism evidence="5 6">
    <name type="scientific">Colwellia psychrerythraea</name>
    <name type="common">Vibrio psychroerythus</name>
    <dbReference type="NCBI Taxonomy" id="28229"/>
    <lineage>
        <taxon>Bacteria</taxon>
        <taxon>Pseudomonadati</taxon>
        <taxon>Pseudomonadota</taxon>
        <taxon>Gammaproteobacteria</taxon>
        <taxon>Alteromonadales</taxon>
        <taxon>Colwelliaceae</taxon>
        <taxon>Colwellia</taxon>
    </lineage>
</organism>
<accession>A0A099KCY2</accession>
<dbReference type="OrthoDB" id="9815501at2"/>
<dbReference type="InterPro" id="IPR010985">
    <property type="entry name" value="Ribbon_hlx_hlx"/>
</dbReference>
<protein>
    <recommendedName>
        <fullName evidence="2">Antitoxin ParD</fullName>
    </recommendedName>
</protein>
<dbReference type="InterPro" id="IPR038296">
    <property type="entry name" value="ParD_sf"/>
</dbReference>
<dbReference type="CDD" id="cd22231">
    <property type="entry name" value="RHH_NikR_HicB-like"/>
    <property type="match status" value="1"/>
</dbReference>
<dbReference type="EMBL" id="JQEC01000072">
    <property type="protein sequence ID" value="KGJ87443.1"/>
    <property type="molecule type" value="Genomic_DNA"/>
</dbReference>
<dbReference type="Proteomes" id="UP000029868">
    <property type="component" value="Unassembled WGS sequence"/>
</dbReference>
<name>A0A099KCY2_COLPS</name>
<evidence type="ECO:0000256" key="1">
    <source>
        <dbReference type="ARBA" id="ARBA00008580"/>
    </source>
</evidence>
<dbReference type="Gene3D" id="6.10.10.120">
    <property type="entry name" value="Antitoxin ParD1-like"/>
    <property type="match status" value="1"/>
</dbReference>
<dbReference type="GO" id="GO:0006355">
    <property type="term" value="P:regulation of DNA-templated transcription"/>
    <property type="evidence" value="ECO:0007669"/>
    <property type="project" value="InterPro"/>
</dbReference>
<comment type="function">
    <text evidence="4">Antitoxin component of a type II toxin-antitoxin (TA) system. Neutralizes the effect of toxin ParE.</text>
</comment>